<dbReference type="Pfam" id="PF04290">
    <property type="entry name" value="DctQ"/>
    <property type="match status" value="1"/>
</dbReference>
<dbReference type="GO" id="GO:0005886">
    <property type="term" value="C:plasma membrane"/>
    <property type="evidence" value="ECO:0007669"/>
    <property type="project" value="UniProtKB-SubCell"/>
</dbReference>
<dbReference type="GO" id="GO:0015740">
    <property type="term" value="P:C4-dicarboxylate transport"/>
    <property type="evidence" value="ECO:0007669"/>
    <property type="project" value="TreeGrafter"/>
</dbReference>
<proteinExistence type="inferred from homology"/>
<evidence type="ECO:0000256" key="5">
    <source>
        <dbReference type="ARBA" id="ARBA00022692"/>
    </source>
</evidence>
<reference evidence="12" key="1">
    <citation type="submission" date="2016-10" db="EMBL/GenBank/DDBJ databases">
        <authorList>
            <person name="Varghese N."/>
            <person name="Submissions S."/>
        </authorList>
    </citation>
    <scope>NUCLEOTIDE SEQUENCE [LARGE SCALE GENOMIC DNA]</scope>
    <source>
        <strain evidence="12">CGMCC 1.8911</strain>
    </source>
</reference>
<feature type="domain" description="Tripartite ATP-independent periplasmic transporters DctQ component" evidence="10">
    <location>
        <begin position="23"/>
        <end position="158"/>
    </location>
</feature>
<feature type="transmembrane region" description="Helical" evidence="9">
    <location>
        <begin position="12"/>
        <end position="31"/>
    </location>
</feature>
<keyword evidence="4" id="KW-0997">Cell inner membrane</keyword>
<keyword evidence="2" id="KW-0813">Transport</keyword>
<name>A0A1G9DES6_9STAP</name>
<dbReference type="OrthoDB" id="2426391at2"/>
<comment type="subcellular location">
    <subcellularLocation>
        <location evidence="1">Cell inner membrane</location>
        <topology evidence="1">Multi-pass membrane protein</topology>
    </subcellularLocation>
</comment>
<keyword evidence="3" id="KW-1003">Cell membrane</keyword>
<evidence type="ECO:0000256" key="8">
    <source>
        <dbReference type="ARBA" id="ARBA00038436"/>
    </source>
</evidence>
<sequence length="174" mass="19742">MEALIRRVNKITVIIAGLGLVGLMILISAGVVTRYMFGFSIPTAYEFVEQYLMPLTIFVALGYSYKSGIFPRVDTFVENIKSPKIKKGINLSILILEVVIFTFVTYLLFDFSFYSLETGMGFKSNGNAYTLFYIHLITAISFAWITVIMLNQCIKGFKNEKIDVLEENEEKNVI</sequence>
<evidence type="ECO:0000256" key="7">
    <source>
        <dbReference type="ARBA" id="ARBA00023136"/>
    </source>
</evidence>
<keyword evidence="6 9" id="KW-1133">Transmembrane helix</keyword>
<dbReference type="STRING" id="586411.SAMN05216187_11211"/>
<dbReference type="GO" id="GO:0022857">
    <property type="term" value="F:transmembrane transporter activity"/>
    <property type="evidence" value="ECO:0007669"/>
    <property type="project" value="TreeGrafter"/>
</dbReference>
<dbReference type="PANTHER" id="PTHR35011:SF10">
    <property type="entry name" value="TRAP TRANSPORTER SMALL PERMEASE PROTEIN"/>
    <property type="match status" value="1"/>
</dbReference>
<dbReference type="AlphaFoldDB" id="A0A1G9DES6"/>
<evidence type="ECO:0000256" key="3">
    <source>
        <dbReference type="ARBA" id="ARBA00022475"/>
    </source>
</evidence>
<keyword evidence="7 9" id="KW-0472">Membrane</keyword>
<feature type="transmembrane region" description="Helical" evidence="9">
    <location>
        <begin position="51"/>
        <end position="68"/>
    </location>
</feature>
<evidence type="ECO:0000313" key="11">
    <source>
        <dbReference type="EMBL" id="SDK62379.1"/>
    </source>
</evidence>
<evidence type="ECO:0000256" key="9">
    <source>
        <dbReference type="SAM" id="Phobius"/>
    </source>
</evidence>
<comment type="similarity">
    <text evidence="8">Belongs to the TRAP transporter small permease family.</text>
</comment>
<evidence type="ECO:0000256" key="2">
    <source>
        <dbReference type="ARBA" id="ARBA00022448"/>
    </source>
</evidence>
<protein>
    <submittedName>
        <fullName evidence="11">TRAP-type C4-dicarboxylate transport system, small permease component</fullName>
    </submittedName>
</protein>
<dbReference type="EMBL" id="FNFI01000012">
    <property type="protein sequence ID" value="SDK62379.1"/>
    <property type="molecule type" value="Genomic_DNA"/>
</dbReference>
<dbReference type="InterPro" id="IPR007387">
    <property type="entry name" value="TRAP_DctQ"/>
</dbReference>
<accession>A0A1G9DES6</accession>
<evidence type="ECO:0000256" key="1">
    <source>
        <dbReference type="ARBA" id="ARBA00004429"/>
    </source>
</evidence>
<feature type="transmembrane region" description="Helical" evidence="9">
    <location>
        <begin position="89"/>
        <end position="109"/>
    </location>
</feature>
<evidence type="ECO:0000259" key="10">
    <source>
        <dbReference type="Pfam" id="PF04290"/>
    </source>
</evidence>
<keyword evidence="5 9" id="KW-0812">Transmembrane</keyword>
<organism evidence="11 12">
    <name type="scientific">Jeotgalicoccus aerolatus</name>
    <dbReference type="NCBI Taxonomy" id="709510"/>
    <lineage>
        <taxon>Bacteria</taxon>
        <taxon>Bacillati</taxon>
        <taxon>Bacillota</taxon>
        <taxon>Bacilli</taxon>
        <taxon>Bacillales</taxon>
        <taxon>Staphylococcaceae</taxon>
        <taxon>Jeotgalicoccus</taxon>
    </lineage>
</organism>
<dbReference type="Proteomes" id="UP000242700">
    <property type="component" value="Unassembled WGS sequence"/>
</dbReference>
<gene>
    <name evidence="11" type="ORF">SAMN05216187_11211</name>
</gene>
<evidence type="ECO:0000256" key="6">
    <source>
        <dbReference type="ARBA" id="ARBA00022989"/>
    </source>
</evidence>
<dbReference type="RefSeq" id="WP_092599331.1">
    <property type="nucleotide sequence ID" value="NZ_FNFI01000012.1"/>
</dbReference>
<evidence type="ECO:0000313" key="12">
    <source>
        <dbReference type="Proteomes" id="UP000242700"/>
    </source>
</evidence>
<evidence type="ECO:0000256" key="4">
    <source>
        <dbReference type="ARBA" id="ARBA00022519"/>
    </source>
</evidence>
<feature type="transmembrane region" description="Helical" evidence="9">
    <location>
        <begin position="129"/>
        <end position="150"/>
    </location>
</feature>
<dbReference type="PANTHER" id="PTHR35011">
    <property type="entry name" value="2,3-DIKETO-L-GULONATE TRAP TRANSPORTER SMALL PERMEASE PROTEIN YIAM"/>
    <property type="match status" value="1"/>
</dbReference>
<dbReference type="InterPro" id="IPR055348">
    <property type="entry name" value="DctQ"/>
</dbReference>